<evidence type="ECO:0000313" key="2">
    <source>
        <dbReference type="EMBL" id="KAG3213046.1"/>
    </source>
</evidence>
<dbReference type="VEuPathDB" id="FungiDB:PC110_g23630"/>
<organism evidence="2 3">
    <name type="scientific">Phytophthora cactorum</name>
    <dbReference type="NCBI Taxonomy" id="29920"/>
    <lineage>
        <taxon>Eukaryota</taxon>
        <taxon>Sar</taxon>
        <taxon>Stramenopiles</taxon>
        <taxon>Oomycota</taxon>
        <taxon>Peronosporomycetes</taxon>
        <taxon>Peronosporales</taxon>
        <taxon>Peronosporaceae</taxon>
        <taxon>Phytophthora</taxon>
    </lineage>
</organism>
<dbReference type="Proteomes" id="UP000760860">
    <property type="component" value="Unassembled WGS sequence"/>
</dbReference>
<evidence type="ECO:0000256" key="1">
    <source>
        <dbReference type="SAM" id="MobiDB-lite"/>
    </source>
</evidence>
<protein>
    <submittedName>
        <fullName evidence="2">Uncharacterized protein</fullName>
    </submittedName>
</protein>
<sequence>MTPLLTTWCNKLLLARRNFRGSVASAKLNKLDGGAQPCPLRSRNKPSGNVPVELNNLSVSAIAPIKKSAEQVKHRKNANEDESAIVFGTSDNWKKKTQEEQEARQERNRLRYERQLEKKPRSNGKRAKSAIVFVHMKVEP</sequence>
<dbReference type="EMBL" id="RCMV01000775">
    <property type="protein sequence ID" value="KAG3213046.1"/>
    <property type="molecule type" value="Genomic_DNA"/>
</dbReference>
<evidence type="ECO:0000313" key="3">
    <source>
        <dbReference type="Proteomes" id="UP000760860"/>
    </source>
</evidence>
<dbReference type="AlphaFoldDB" id="A0A8T1HM62"/>
<name>A0A8T1HM62_9STRA</name>
<accession>A0A8T1HM62</accession>
<reference evidence="2" key="1">
    <citation type="submission" date="2018-05" db="EMBL/GenBank/DDBJ databases">
        <title>Effector identification in a new, highly contiguous assembly of the strawberry crown rot pathogen Phytophthora cactorum.</title>
        <authorList>
            <person name="Armitage A.D."/>
            <person name="Nellist C.F."/>
            <person name="Bates H."/>
            <person name="Vickerstaff R.J."/>
            <person name="Harrison R.J."/>
        </authorList>
    </citation>
    <scope>NUCLEOTIDE SEQUENCE</scope>
    <source>
        <strain evidence="2">P421</strain>
    </source>
</reference>
<feature type="region of interest" description="Disordered" evidence="1">
    <location>
        <begin position="69"/>
        <end position="140"/>
    </location>
</feature>
<comment type="caution">
    <text evidence="2">The sequence shown here is derived from an EMBL/GenBank/DDBJ whole genome shotgun (WGS) entry which is preliminary data.</text>
</comment>
<feature type="compositionally biased region" description="Basic and acidic residues" evidence="1">
    <location>
        <begin position="92"/>
        <end position="120"/>
    </location>
</feature>
<proteinExistence type="predicted"/>
<gene>
    <name evidence="2" type="ORF">PC129_g16021</name>
</gene>